<evidence type="ECO:0008006" key="4">
    <source>
        <dbReference type="Google" id="ProtNLM"/>
    </source>
</evidence>
<gene>
    <name evidence="2" type="ORF">FAES_1697</name>
</gene>
<dbReference type="AlphaFoldDB" id="I0K6F4"/>
<evidence type="ECO:0000313" key="2">
    <source>
        <dbReference type="EMBL" id="CCG99707.1"/>
    </source>
</evidence>
<dbReference type="EMBL" id="HE796683">
    <property type="protein sequence ID" value="CCG99707.1"/>
    <property type="molecule type" value="Genomic_DNA"/>
</dbReference>
<dbReference type="PROSITE" id="PS51257">
    <property type="entry name" value="PROKAR_LIPOPROTEIN"/>
    <property type="match status" value="1"/>
</dbReference>
<name>I0K6F4_9BACT</name>
<dbReference type="HOGENOM" id="CLU_1508458_0_0_10"/>
<evidence type="ECO:0000313" key="3">
    <source>
        <dbReference type="Proteomes" id="UP000011058"/>
    </source>
</evidence>
<organism evidence="2 3">
    <name type="scientific">Fibrella aestuarina BUZ 2</name>
    <dbReference type="NCBI Taxonomy" id="1166018"/>
    <lineage>
        <taxon>Bacteria</taxon>
        <taxon>Pseudomonadati</taxon>
        <taxon>Bacteroidota</taxon>
        <taxon>Cytophagia</taxon>
        <taxon>Cytophagales</taxon>
        <taxon>Spirosomataceae</taxon>
        <taxon>Fibrella</taxon>
    </lineage>
</organism>
<sequence>MNNIMKTLLLYITSAAILFANAGAGCGSKSATVDPQPDGFQSLLGKWQAQRATYEVTEQNGNYFESGPDFIKNGVTIIWEFLGDGRLRSTVDGKSREVRWKLNVTRLSGQNIDLGTLTIIGDDERSLAQSLGQTGDLTYNIGTMATGSSGFAVMYLSADVTSQGPYKKNILRYTYHKL</sequence>
<dbReference type="KEGG" id="fae:FAES_1697"/>
<dbReference type="eggNOG" id="ENOG5033VTC">
    <property type="taxonomic scope" value="Bacteria"/>
</dbReference>
<feature type="signal peptide" evidence="1">
    <location>
        <begin position="1"/>
        <end position="24"/>
    </location>
</feature>
<keyword evidence="3" id="KW-1185">Reference proteome</keyword>
<dbReference type="STRING" id="1166018.FAES_1697"/>
<keyword evidence="1" id="KW-0732">Signal</keyword>
<protein>
    <recommendedName>
        <fullName evidence="4">Lipocalin-like domain-containing protein</fullName>
    </recommendedName>
</protein>
<evidence type="ECO:0000256" key="1">
    <source>
        <dbReference type="SAM" id="SignalP"/>
    </source>
</evidence>
<feature type="chain" id="PRO_5003630233" description="Lipocalin-like domain-containing protein" evidence="1">
    <location>
        <begin position="25"/>
        <end position="178"/>
    </location>
</feature>
<proteinExistence type="predicted"/>
<reference evidence="2 3" key="1">
    <citation type="journal article" date="2012" name="J. Bacteriol.">
        <title>Genome Sequence of Fibrella aestuarina BUZ 2T, a Filamentous Marine Bacterium.</title>
        <authorList>
            <person name="Filippini M."/>
            <person name="Qi W."/>
            <person name="Blom J."/>
            <person name="Goesmann A."/>
            <person name="Smits T.H."/>
            <person name="Bagheri H.C."/>
        </authorList>
    </citation>
    <scope>NUCLEOTIDE SEQUENCE [LARGE SCALE GENOMIC DNA]</scope>
    <source>
        <strain evidence="3">BUZ 2T</strain>
    </source>
</reference>
<accession>I0K6F4</accession>
<dbReference type="Proteomes" id="UP000011058">
    <property type="component" value="Chromosome"/>
</dbReference>